<sequence length="179" mass="20631">MSVQYIFHRDVHPGNMLNENLEVVDARLIGGEELEAGLKTEMKEELKKKLEEKMKKELNETTANSKGCRDDNNFSKENIPLNILMKQKKEEFEMESDNMNDSIIEKNTNYSQSDNKIIPIINDGESYKKTVEVCRESIEELGSKGLLYLFTEFPGLSMHKSLQETLQNFFGKTILKVLC</sequence>
<evidence type="ECO:0000313" key="1">
    <source>
        <dbReference type="EMBL" id="RHZ89233.1"/>
    </source>
</evidence>
<organism evidence="1 2">
    <name type="scientific">Diversispora epigaea</name>
    <dbReference type="NCBI Taxonomy" id="1348612"/>
    <lineage>
        <taxon>Eukaryota</taxon>
        <taxon>Fungi</taxon>
        <taxon>Fungi incertae sedis</taxon>
        <taxon>Mucoromycota</taxon>
        <taxon>Glomeromycotina</taxon>
        <taxon>Glomeromycetes</taxon>
        <taxon>Diversisporales</taxon>
        <taxon>Diversisporaceae</taxon>
        <taxon>Diversispora</taxon>
    </lineage>
</organism>
<keyword evidence="2" id="KW-1185">Reference proteome</keyword>
<evidence type="ECO:0000313" key="2">
    <source>
        <dbReference type="Proteomes" id="UP000266861"/>
    </source>
</evidence>
<protein>
    <submittedName>
        <fullName evidence="1">Uncharacterized protein</fullName>
    </submittedName>
</protein>
<dbReference type="OrthoDB" id="28112at2759"/>
<dbReference type="AlphaFoldDB" id="A0A397JWK5"/>
<dbReference type="Proteomes" id="UP000266861">
    <property type="component" value="Unassembled WGS sequence"/>
</dbReference>
<proteinExistence type="predicted"/>
<gene>
    <name evidence="1" type="ORF">Glove_17g46</name>
</gene>
<dbReference type="EMBL" id="PQFF01000015">
    <property type="protein sequence ID" value="RHZ89233.1"/>
    <property type="molecule type" value="Genomic_DNA"/>
</dbReference>
<accession>A0A397JWK5</accession>
<reference evidence="1 2" key="1">
    <citation type="submission" date="2018-08" db="EMBL/GenBank/DDBJ databases">
        <title>Genome and evolution of the arbuscular mycorrhizal fungus Diversispora epigaea (formerly Glomus versiforme) and its bacterial endosymbionts.</title>
        <authorList>
            <person name="Sun X."/>
            <person name="Fei Z."/>
            <person name="Harrison M."/>
        </authorList>
    </citation>
    <scope>NUCLEOTIDE SEQUENCE [LARGE SCALE GENOMIC DNA]</scope>
    <source>
        <strain evidence="1 2">IT104</strain>
    </source>
</reference>
<comment type="caution">
    <text evidence="1">The sequence shown here is derived from an EMBL/GenBank/DDBJ whole genome shotgun (WGS) entry which is preliminary data.</text>
</comment>
<name>A0A397JWK5_9GLOM</name>